<keyword evidence="2" id="KW-1185">Reference proteome</keyword>
<evidence type="ECO:0000313" key="1">
    <source>
        <dbReference type="EMBL" id="MCK2216532.1"/>
    </source>
</evidence>
<evidence type="ECO:0000313" key="2">
    <source>
        <dbReference type="Proteomes" id="UP001317259"/>
    </source>
</evidence>
<accession>A0ABT0FW40</accession>
<proteinExistence type="predicted"/>
<dbReference type="EMBL" id="JAKRKC020000001">
    <property type="protein sequence ID" value="MCK2216532.1"/>
    <property type="molecule type" value="Genomic_DNA"/>
</dbReference>
<organism evidence="1 2">
    <name type="scientific">Actinomadura luzonensis</name>
    <dbReference type="NCBI Taxonomy" id="2805427"/>
    <lineage>
        <taxon>Bacteria</taxon>
        <taxon>Bacillati</taxon>
        <taxon>Actinomycetota</taxon>
        <taxon>Actinomycetes</taxon>
        <taxon>Streptosporangiales</taxon>
        <taxon>Thermomonosporaceae</taxon>
        <taxon>Actinomadura</taxon>
    </lineage>
</organism>
<gene>
    <name evidence="1" type="ORF">MF672_022410</name>
</gene>
<protein>
    <recommendedName>
        <fullName evidence="3">Lantibiotic dehydratase N-terminal domain-containing protein</fullName>
    </recommendedName>
</protein>
<name>A0ABT0FW40_9ACTN</name>
<sequence length="443" mass="46550">MGEPGTLQDREWTLVPAVVVRSAGFPWELVQSLAYPRAAETAAAVALLESRALGLLAAAPARREARPAGPHAARAGTLRLPRGLRGRLRRLRPLPPGTPGPEDWLADWNHVTGLLEEARLALAEEVAADAALARAAATGLATDERFLEALVCSAPAAYRDLRRGPADPARLAPHVQWLATRAAPTGFHAPEGAGRVEPALASGYTWAGHRELTRRVAYPAARVGEALHQRVLADLALVAGLVPRRRAGTAPPADGAAFAARCDGRRTVAEIAADCGISLERASAALAVAVRRGLLTHDLWPPATVADPVAWLGERLPGDDEPAVPDRGLVPARGVPAQRRRALAGARATTGTDLPAGRRVREIAALLERYPAASPEVKLAVQSRIEALTGGAQRAGRDERSGARVIVREAAAGTLRTYTPAALAAACANACPPRSPRSPRRPS</sequence>
<dbReference type="RefSeq" id="WP_247815390.1">
    <property type="nucleotide sequence ID" value="NZ_JAKRKC020000001.1"/>
</dbReference>
<evidence type="ECO:0008006" key="3">
    <source>
        <dbReference type="Google" id="ProtNLM"/>
    </source>
</evidence>
<dbReference type="Proteomes" id="UP001317259">
    <property type="component" value="Unassembled WGS sequence"/>
</dbReference>
<reference evidence="1 2" key="1">
    <citation type="submission" date="2022-04" db="EMBL/GenBank/DDBJ databases">
        <title>Genome draft of Actinomadura sp. ATCC 31491.</title>
        <authorList>
            <person name="Shi X."/>
            <person name="Du Y."/>
        </authorList>
    </citation>
    <scope>NUCLEOTIDE SEQUENCE [LARGE SCALE GENOMIC DNA]</scope>
    <source>
        <strain evidence="1 2">ATCC 31491</strain>
    </source>
</reference>
<comment type="caution">
    <text evidence="1">The sequence shown here is derived from an EMBL/GenBank/DDBJ whole genome shotgun (WGS) entry which is preliminary data.</text>
</comment>